<evidence type="ECO:0000256" key="6">
    <source>
        <dbReference type="PIRNR" id="PIRNR000535"/>
    </source>
</evidence>
<keyword evidence="3" id="KW-0547">Nucleotide-binding</keyword>
<dbReference type="Proteomes" id="UP000324678">
    <property type="component" value="Chromosome"/>
</dbReference>
<keyword evidence="9" id="KW-1185">Reference proteome</keyword>
<dbReference type="RefSeq" id="WP_149160218.1">
    <property type="nucleotide sequence ID" value="NZ_CP043505.1"/>
</dbReference>
<dbReference type="PIRSF" id="PIRSF000535">
    <property type="entry name" value="1PFK/6PFK/LacC"/>
    <property type="match status" value="1"/>
</dbReference>
<dbReference type="InterPro" id="IPR017583">
    <property type="entry name" value="Tagatose/fructose_Pkinase"/>
</dbReference>
<protein>
    <submittedName>
        <fullName evidence="8">Hexose kinase</fullName>
        <ecNumber evidence="8">2.7.1.-</ecNumber>
    </submittedName>
</protein>
<dbReference type="InterPro" id="IPR029056">
    <property type="entry name" value="Ribokinase-like"/>
</dbReference>
<accession>A0A5C1YGN8</accession>
<evidence type="ECO:0000313" key="8">
    <source>
        <dbReference type="EMBL" id="QEO14197.1"/>
    </source>
</evidence>
<comment type="similarity">
    <text evidence="1">Belongs to the carbohydrate kinase PfkB family.</text>
</comment>
<dbReference type="InterPro" id="IPR011611">
    <property type="entry name" value="PfkB_dom"/>
</dbReference>
<keyword evidence="4 8" id="KW-0418">Kinase</keyword>
<dbReference type="GO" id="GO:0005829">
    <property type="term" value="C:cytosol"/>
    <property type="evidence" value="ECO:0007669"/>
    <property type="project" value="TreeGrafter"/>
</dbReference>
<dbReference type="SUPFAM" id="SSF53613">
    <property type="entry name" value="Ribokinase-like"/>
    <property type="match status" value="1"/>
</dbReference>
<dbReference type="PANTHER" id="PTHR46566:SF5">
    <property type="entry name" value="1-PHOSPHOFRUCTOKINASE"/>
    <property type="match status" value="1"/>
</dbReference>
<keyword evidence="5" id="KW-0067">ATP-binding</keyword>
<evidence type="ECO:0000256" key="1">
    <source>
        <dbReference type="ARBA" id="ARBA00010688"/>
    </source>
</evidence>
<evidence type="ECO:0000256" key="5">
    <source>
        <dbReference type="ARBA" id="ARBA00022840"/>
    </source>
</evidence>
<dbReference type="PROSITE" id="PS00583">
    <property type="entry name" value="PFKB_KINASES_1"/>
    <property type="match status" value="1"/>
</dbReference>
<reference evidence="8 9" key="1">
    <citation type="submission" date="2019-09" db="EMBL/GenBank/DDBJ databases">
        <title>Genome sequencing of strain KACC 19306.</title>
        <authorList>
            <person name="Heo J."/>
            <person name="Kim S.-J."/>
            <person name="Kim J.-S."/>
            <person name="Hong S.-B."/>
            <person name="Kwon S.-W."/>
        </authorList>
    </citation>
    <scope>NUCLEOTIDE SEQUENCE [LARGE SCALE GENOMIC DNA]</scope>
    <source>
        <strain evidence="8 9">KACC 19306</strain>
    </source>
</reference>
<dbReference type="AlphaFoldDB" id="A0A5C1YGN8"/>
<dbReference type="GO" id="GO:0008443">
    <property type="term" value="F:phosphofructokinase activity"/>
    <property type="evidence" value="ECO:0007669"/>
    <property type="project" value="TreeGrafter"/>
</dbReference>
<evidence type="ECO:0000313" key="9">
    <source>
        <dbReference type="Proteomes" id="UP000324678"/>
    </source>
</evidence>
<organism evidence="8 9">
    <name type="scientific">Agromyces intestinalis</name>
    <dbReference type="NCBI Taxonomy" id="2592652"/>
    <lineage>
        <taxon>Bacteria</taxon>
        <taxon>Bacillati</taxon>
        <taxon>Actinomycetota</taxon>
        <taxon>Actinomycetes</taxon>
        <taxon>Micrococcales</taxon>
        <taxon>Microbacteriaceae</taxon>
        <taxon>Agromyces</taxon>
    </lineage>
</organism>
<name>A0A5C1YGN8_9MICO</name>
<dbReference type="OrthoDB" id="9801219at2"/>
<gene>
    <name evidence="8" type="ORF">FLP10_07025</name>
</gene>
<dbReference type="PANTHER" id="PTHR46566">
    <property type="entry name" value="1-PHOSPHOFRUCTOKINASE-RELATED"/>
    <property type="match status" value="1"/>
</dbReference>
<evidence type="ECO:0000256" key="4">
    <source>
        <dbReference type="ARBA" id="ARBA00022777"/>
    </source>
</evidence>
<evidence type="ECO:0000259" key="7">
    <source>
        <dbReference type="Pfam" id="PF00294"/>
    </source>
</evidence>
<proteinExistence type="inferred from homology"/>
<dbReference type="EMBL" id="CP043505">
    <property type="protein sequence ID" value="QEO14197.1"/>
    <property type="molecule type" value="Genomic_DNA"/>
</dbReference>
<keyword evidence="2 6" id="KW-0808">Transferase</keyword>
<feature type="domain" description="Carbohydrate kinase PfkB" evidence="7">
    <location>
        <begin position="18"/>
        <end position="271"/>
    </location>
</feature>
<dbReference type="NCBIfam" id="TIGR03168">
    <property type="entry name" value="1-PFK"/>
    <property type="match status" value="1"/>
</dbReference>
<sequence>MILTVTPNPALDLTWHADRLEPGRTHRVPPGAVRAGGKGLNVARVLHAQGIDVVALATAGGASGAELAADLERTGIRHRLVPVAGATRRSLAIVDDHAGEATVLNESGAPLAPDEVAALLDEAVRLAAEASVVAVSGSLPPGLAPEALGDAVARWVATGATVVADVAGPALLAAARARAAVLKPNRDELAEALGDGDPEAGARRLLELGAGLVVVSLGADGLLVVAPDRPPVRARLGRALRGNATGAGDAAVAAITSVLAESLDDARAERGAAAGRADTAVPLDAAVLRRLARRAVAWSASAVLMPLAGDLHPSHVDLEPEVLLSPDQEPA</sequence>
<dbReference type="EC" id="2.7.1.-" evidence="8"/>
<dbReference type="Gene3D" id="3.40.1190.20">
    <property type="match status" value="1"/>
</dbReference>
<dbReference type="KEGG" id="ail:FLP10_07025"/>
<dbReference type="GO" id="GO:0005524">
    <property type="term" value="F:ATP binding"/>
    <property type="evidence" value="ECO:0007669"/>
    <property type="project" value="UniProtKB-KW"/>
</dbReference>
<evidence type="ECO:0000256" key="2">
    <source>
        <dbReference type="ARBA" id="ARBA00022679"/>
    </source>
</evidence>
<evidence type="ECO:0000256" key="3">
    <source>
        <dbReference type="ARBA" id="ARBA00022741"/>
    </source>
</evidence>
<dbReference type="Pfam" id="PF00294">
    <property type="entry name" value="PfkB"/>
    <property type="match status" value="1"/>
</dbReference>
<dbReference type="InterPro" id="IPR002173">
    <property type="entry name" value="Carboh/pur_kinase_PfkB_CS"/>
</dbReference>